<evidence type="ECO:0000259" key="7">
    <source>
        <dbReference type="Pfam" id="PF01957"/>
    </source>
</evidence>
<evidence type="ECO:0000313" key="10">
    <source>
        <dbReference type="EMBL" id="RAJ99069.1"/>
    </source>
</evidence>
<feature type="compositionally biased region" description="Basic and acidic residues" evidence="5">
    <location>
        <begin position="157"/>
        <end position="174"/>
    </location>
</feature>
<dbReference type="InterPro" id="IPR002810">
    <property type="entry name" value="NfeD-like_C"/>
</dbReference>
<feature type="transmembrane region" description="Helical" evidence="6">
    <location>
        <begin position="273"/>
        <end position="290"/>
    </location>
</feature>
<name>A0A327X031_9GAMM</name>
<evidence type="ECO:0000313" key="13">
    <source>
        <dbReference type="Proteomes" id="UP000287865"/>
    </source>
</evidence>
<dbReference type="EMBL" id="PIPK01000002">
    <property type="protein sequence ID" value="RUO27768.1"/>
    <property type="molecule type" value="Genomic_DNA"/>
</dbReference>
<evidence type="ECO:0000313" key="11">
    <source>
        <dbReference type="EMBL" id="RUO27768.1"/>
    </source>
</evidence>
<proteinExistence type="predicted"/>
<dbReference type="Proteomes" id="UP000287865">
    <property type="component" value="Unassembled WGS sequence"/>
</dbReference>
<dbReference type="GO" id="GO:0016020">
    <property type="term" value="C:membrane"/>
    <property type="evidence" value="ECO:0007669"/>
    <property type="project" value="UniProtKB-SubCell"/>
</dbReference>
<dbReference type="PANTHER" id="PTHR33507">
    <property type="entry name" value="INNER MEMBRANE PROTEIN YBBJ"/>
    <property type="match status" value="1"/>
</dbReference>
<evidence type="ECO:0000256" key="3">
    <source>
        <dbReference type="ARBA" id="ARBA00022989"/>
    </source>
</evidence>
<comment type="caution">
    <text evidence="10">The sequence shown here is derived from an EMBL/GenBank/DDBJ whole genome shotgun (WGS) entry which is preliminary data.</text>
</comment>
<evidence type="ECO:0000256" key="2">
    <source>
        <dbReference type="ARBA" id="ARBA00022692"/>
    </source>
</evidence>
<dbReference type="EMBL" id="QLMD01000003">
    <property type="protein sequence ID" value="RAJ99069.1"/>
    <property type="molecule type" value="Genomic_DNA"/>
</dbReference>
<evidence type="ECO:0000256" key="6">
    <source>
        <dbReference type="SAM" id="Phobius"/>
    </source>
</evidence>
<feature type="domain" description="NfeD integral membrane" evidence="8">
    <location>
        <begin position="273"/>
        <end position="388"/>
    </location>
</feature>
<keyword evidence="10" id="KW-0378">Hydrolase</keyword>
<feature type="transmembrane region" description="Helical" evidence="6">
    <location>
        <begin position="12"/>
        <end position="30"/>
    </location>
</feature>
<dbReference type="Gene3D" id="2.40.50.140">
    <property type="entry name" value="Nucleic acid-binding proteins"/>
    <property type="match status" value="1"/>
</dbReference>
<feature type="transmembrane region" description="Helical" evidence="6">
    <location>
        <begin position="372"/>
        <end position="393"/>
    </location>
</feature>
<evidence type="ECO:0000313" key="12">
    <source>
        <dbReference type="Proteomes" id="UP000249203"/>
    </source>
</evidence>
<evidence type="ECO:0000259" key="8">
    <source>
        <dbReference type="Pfam" id="PF24961"/>
    </source>
</evidence>
<evidence type="ECO:0000259" key="9">
    <source>
        <dbReference type="Pfam" id="PF25145"/>
    </source>
</evidence>
<dbReference type="InterPro" id="IPR012340">
    <property type="entry name" value="NA-bd_OB-fold"/>
</dbReference>
<feature type="transmembrane region" description="Helical" evidence="6">
    <location>
        <begin position="341"/>
        <end position="360"/>
    </location>
</feature>
<keyword evidence="10" id="KW-0645">Protease</keyword>
<keyword evidence="4 6" id="KW-0472">Membrane</keyword>
<sequence>MGQVSSKAIRFAVYALLIGLSVVILATQQLRATNPHIAVLSVQDAIGPATTDYLQRSLERAQTDGAQVAILELDTPGGLLSSTRDIVRLFLQSDIPIVTFVSPENARAASAGTFIVYASHVAAMHPTSQIGAATPVQLQGSAARVQEESANSPVPDDTERSSRERDDSTAMERKITNDAIATIRNLAERYGRNADWAEQAVRDAATLTAREAVDQNVVELMVSNINDLVSSLHGRSVLLGDTEVSLETEGLAQISYAPDTRNRILGFLTNPQVAYLLLLVGIYGIIFELMSPGTLFPGITGVVSLLLAAFSLQILPISTVGLLLIVVGALMLLVELFVPSFGVIGVGGVVALTAGSLMLFDSQIPGMELPMSIILSVTFVALASVAFVVLVMARARWRTQKPSDRDVVGIEGKVVENLNPEGLVQLGNEVWPAHAHNARLITHGKRVRVVAQEGSVAFVEEIKKTEQRPARPFIRSSRS</sequence>
<organism evidence="10 12">
    <name type="scientific">Aliidiomarina maris</name>
    <dbReference type="NCBI Taxonomy" id="531312"/>
    <lineage>
        <taxon>Bacteria</taxon>
        <taxon>Pseudomonadati</taxon>
        <taxon>Pseudomonadota</taxon>
        <taxon>Gammaproteobacteria</taxon>
        <taxon>Alteromonadales</taxon>
        <taxon>Idiomarinaceae</taxon>
        <taxon>Aliidiomarina</taxon>
    </lineage>
</organism>
<dbReference type="RefSeq" id="WP_111568692.1">
    <property type="nucleotide sequence ID" value="NZ_PIPK01000002.1"/>
</dbReference>
<reference evidence="11 13" key="1">
    <citation type="journal article" date="2018" name="Front. Microbiol.">
        <title>Genome-Based Analysis Reveals the Taxonomy and Diversity of the Family Idiomarinaceae.</title>
        <authorList>
            <person name="Liu Y."/>
            <person name="Lai Q."/>
            <person name="Shao Z."/>
        </authorList>
    </citation>
    <scope>NUCLEOTIDE SEQUENCE [LARGE SCALE GENOMIC DNA]</scope>
    <source>
        <strain evidence="11 13">CF12-14</strain>
    </source>
</reference>
<dbReference type="Pfam" id="PF01957">
    <property type="entry name" value="NfeD"/>
    <property type="match status" value="1"/>
</dbReference>
<accession>A0A327X031</accession>
<dbReference type="CDD" id="cd07020">
    <property type="entry name" value="Clp_protease_NfeD_1"/>
    <property type="match status" value="1"/>
</dbReference>
<feature type="domain" description="NfeD-like C-terminal" evidence="7">
    <location>
        <begin position="407"/>
        <end position="460"/>
    </location>
</feature>
<dbReference type="Pfam" id="PF25145">
    <property type="entry name" value="NfeD1b_N"/>
    <property type="match status" value="1"/>
</dbReference>
<dbReference type="GO" id="GO:0006508">
    <property type="term" value="P:proteolysis"/>
    <property type="evidence" value="ECO:0007669"/>
    <property type="project" value="UniProtKB-KW"/>
</dbReference>
<evidence type="ECO:0000256" key="4">
    <source>
        <dbReference type="ARBA" id="ARBA00023136"/>
    </source>
</evidence>
<dbReference type="InterPro" id="IPR056738">
    <property type="entry name" value="NfeD1b_N"/>
</dbReference>
<feature type="region of interest" description="Disordered" evidence="5">
    <location>
        <begin position="138"/>
        <end position="174"/>
    </location>
</feature>
<dbReference type="OrthoDB" id="5289056at2"/>
<evidence type="ECO:0000256" key="5">
    <source>
        <dbReference type="SAM" id="MobiDB-lite"/>
    </source>
</evidence>
<dbReference type="PANTHER" id="PTHR33507:SF4">
    <property type="entry name" value="NODULATION COMPETITIVENESS PROTEIN NFED"/>
    <property type="match status" value="1"/>
</dbReference>
<reference evidence="10 12" key="2">
    <citation type="submission" date="2018-06" db="EMBL/GenBank/DDBJ databases">
        <title>Genomic Encyclopedia of Type Strains, Phase III (KMG-III): the genomes of soil and plant-associated and newly described type strains.</title>
        <authorList>
            <person name="Whitman W."/>
        </authorList>
    </citation>
    <scope>NUCLEOTIDE SEQUENCE [LARGE SCALE GENOMIC DNA]</scope>
    <source>
        <strain evidence="10 12">CGMCC 1.15366</strain>
    </source>
</reference>
<dbReference type="SUPFAM" id="SSF52096">
    <property type="entry name" value="ClpP/crotonase"/>
    <property type="match status" value="1"/>
</dbReference>
<feature type="domain" description="NfeD1b N-terminal" evidence="9">
    <location>
        <begin position="38"/>
        <end position="230"/>
    </location>
</feature>
<gene>
    <name evidence="10" type="ORF">B0I24_10363</name>
    <name evidence="11" type="ORF">CWE07_03925</name>
</gene>
<dbReference type="Pfam" id="PF24961">
    <property type="entry name" value="NfeD_membrane"/>
    <property type="match status" value="1"/>
</dbReference>
<protein>
    <submittedName>
        <fullName evidence="10 11">Serine protease</fullName>
    </submittedName>
</protein>
<dbReference type="Proteomes" id="UP000249203">
    <property type="component" value="Unassembled WGS sequence"/>
</dbReference>
<dbReference type="InterPro" id="IPR052165">
    <property type="entry name" value="Membrane_assoc_protease"/>
</dbReference>
<dbReference type="SUPFAM" id="SSF141322">
    <property type="entry name" value="NfeD domain-like"/>
    <property type="match status" value="1"/>
</dbReference>
<dbReference type="Gene3D" id="3.90.226.10">
    <property type="entry name" value="2-enoyl-CoA Hydratase, Chain A, domain 1"/>
    <property type="match status" value="1"/>
</dbReference>
<keyword evidence="2 6" id="KW-0812">Transmembrane</keyword>
<keyword evidence="3 6" id="KW-1133">Transmembrane helix</keyword>
<keyword evidence="13" id="KW-1185">Reference proteome</keyword>
<dbReference type="InterPro" id="IPR029045">
    <property type="entry name" value="ClpP/crotonase-like_dom_sf"/>
</dbReference>
<evidence type="ECO:0000256" key="1">
    <source>
        <dbReference type="ARBA" id="ARBA00004141"/>
    </source>
</evidence>
<feature type="transmembrane region" description="Helical" evidence="6">
    <location>
        <begin position="302"/>
        <end position="334"/>
    </location>
</feature>
<dbReference type="GO" id="GO:0008233">
    <property type="term" value="F:peptidase activity"/>
    <property type="evidence" value="ECO:0007669"/>
    <property type="project" value="UniProtKB-KW"/>
</dbReference>
<dbReference type="InterPro" id="IPR056739">
    <property type="entry name" value="NfeD_membrane"/>
</dbReference>
<dbReference type="AlphaFoldDB" id="A0A327X031"/>
<comment type="subcellular location">
    <subcellularLocation>
        <location evidence="1">Membrane</location>
        <topology evidence="1">Multi-pass membrane protein</topology>
    </subcellularLocation>
</comment>